<comment type="caution">
    <text evidence="1">The sequence shown here is derived from an EMBL/GenBank/DDBJ whole genome shotgun (WGS) entry which is preliminary data.</text>
</comment>
<evidence type="ECO:0000313" key="2">
    <source>
        <dbReference type="Proteomes" id="UP000324222"/>
    </source>
</evidence>
<organism evidence="1 2">
    <name type="scientific">Portunus trituberculatus</name>
    <name type="common">Swimming crab</name>
    <name type="synonym">Neptunus trituberculatus</name>
    <dbReference type="NCBI Taxonomy" id="210409"/>
    <lineage>
        <taxon>Eukaryota</taxon>
        <taxon>Metazoa</taxon>
        <taxon>Ecdysozoa</taxon>
        <taxon>Arthropoda</taxon>
        <taxon>Crustacea</taxon>
        <taxon>Multicrustacea</taxon>
        <taxon>Malacostraca</taxon>
        <taxon>Eumalacostraca</taxon>
        <taxon>Eucarida</taxon>
        <taxon>Decapoda</taxon>
        <taxon>Pleocyemata</taxon>
        <taxon>Brachyura</taxon>
        <taxon>Eubrachyura</taxon>
        <taxon>Portunoidea</taxon>
        <taxon>Portunidae</taxon>
        <taxon>Portuninae</taxon>
        <taxon>Portunus</taxon>
    </lineage>
</organism>
<dbReference type="AlphaFoldDB" id="A0A5B7F835"/>
<dbReference type="Proteomes" id="UP000324222">
    <property type="component" value="Unassembled WGS sequence"/>
</dbReference>
<dbReference type="EMBL" id="VSRR010004994">
    <property type="protein sequence ID" value="MPC41278.1"/>
    <property type="molecule type" value="Genomic_DNA"/>
</dbReference>
<sequence length="86" mass="9639">MLPSAIHIHPHSHVIPLCPLVQESEEFGKKNQQPMYTGPCYVPERNLVRAAQVLDNTVRADVTPCVWPFPQILLKRPVVLPLAHGV</sequence>
<evidence type="ECO:0000313" key="1">
    <source>
        <dbReference type="EMBL" id="MPC41278.1"/>
    </source>
</evidence>
<name>A0A5B7F835_PORTR</name>
<gene>
    <name evidence="1" type="ORF">E2C01_034866</name>
</gene>
<accession>A0A5B7F835</accession>
<keyword evidence="2" id="KW-1185">Reference proteome</keyword>
<proteinExistence type="predicted"/>
<reference evidence="1 2" key="1">
    <citation type="submission" date="2019-05" db="EMBL/GenBank/DDBJ databases">
        <title>Another draft genome of Portunus trituberculatus and its Hox gene families provides insights of decapod evolution.</title>
        <authorList>
            <person name="Jeong J.-H."/>
            <person name="Song I."/>
            <person name="Kim S."/>
            <person name="Choi T."/>
            <person name="Kim D."/>
            <person name="Ryu S."/>
            <person name="Kim W."/>
        </authorList>
    </citation>
    <scope>NUCLEOTIDE SEQUENCE [LARGE SCALE GENOMIC DNA]</scope>
    <source>
        <tissue evidence="1">Muscle</tissue>
    </source>
</reference>
<protein>
    <submittedName>
        <fullName evidence="1">Uncharacterized protein</fullName>
    </submittedName>
</protein>